<dbReference type="GO" id="GO:0008270">
    <property type="term" value="F:zinc ion binding"/>
    <property type="evidence" value="ECO:0007669"/>
    <property type="project" value="UniProtKB-KW"/>
</dbReference>
<dbReference type="InterPro" id="IPR011992">
    <property type="entry name" value="EF-hand-dom_pair"/>
</dbReference>
<sequence length="495" mass="57588">MKVYEGPPTQFLGAITDHFVFLSWTLKLTDHDIYTRCLRLVHDSVTARLVVRAVHERRLSKLGHRPDYVGFVDSYELHGDELKGIYPVAPAVTPEDDLLTVRADIKHLFKHNSRSSASNRVQLSYNNVLFSIAKEKADYDSIVHHGVSCNECGLSPIRGIRWHCANCVDCDLCDTCEMANTHPITHDLIRITIPVPLMKSPRWRWKQRLPAKSVHRNFDMPTKVDIDTVIALNEKYSLTQTEVNRIYKAYAPLFNYRKKQSDGTTLYGITKDVWTAHIFRTPPAADLATFVFSFYDQDGDGLISVLELIQVHILFSHDDRYAVIRRLFRALDWRGRGYLVRKDIVDLQLAYYDTLDLEVLKSDAFLTGVRGQEGFWESRRPISARFPILHYLVPSTETGRMIDMYIKNKYMNINAESNESRKQIIERFGVENNLKLEMLKHSTASKLEHLFECLDWGKKDKFNYHRPNKLVLHYFCYEFYETFADWVRPQKSALV</sequence>
<evidence type="ECO:0000256" key="1">
    <source>
        <dbReference type="ARBA" id="ARBA00022723"/>
    </source>
</evidence>
<gene>
    <name evidence="8" type="ORF">BN980_GECA15s02771g</name>
</gene>
<keyword evidence="2 5" id="KW-0863">Zinc-finger</keyword>
<dbReference type="PROSITE" id="PS50135">
    <property type="entry name" value="ZF_ZZ_2"/>
    <property type="match status" value="1"/>
</dbReference>
<dbReference type="STRING" id="1173061.A0A0J9XGK9"/>
<dbReference type="SMART" id="SM00291">
    <property type="entry name" value="ZnF_ZZ"/>
    <property type="match status" value="1"/>
</dbReference>
<feature type="domain" description="ZZ-type" evidence="6">
    <location>
        <begin position="144"/>
        <end position="196"/>
    </location>
</feature>
<keyword evidence="9" id="KW-1185">Reference proteome</keyword>
<evidence type="ECO:0000256" key="2">
    <source>
        <dbReference type="ARBA" id="ARBA00022771"/>
    </source>
</evidence>
<dbReference type="SUPFAM" id="SSF57850">
    <property type="entry name" value="RING/U-box"/>
    <property type="match status" value="1"/>
</dbReference>
<organism evidence="8 9">
    <name type="scientific">Geotrichum candidum</name>
    <name type="common">Oospora lactis</name>
    <name type="synonym">Dipodascus geotrichum</name>
    <dbReference type="NCBI Taxonomy" id="1173061"/>
    <lineage>
        <taxon>Eukaryota</taxon>
        <taxon>Fungi</taxon>
        <taxon>Dikarya</taxon>
        <taxon>Ascomycota</taxon>
        <taxon>Saccharomycotina</taxon>
        <taxon>Dipodascomycetes</taxon>
        <taxon>Dipodascales</taxon>
        <taxon>Dipodascaceae</taxon>
        <taxon>Geotrichum</taxon>
    </lineage>
</organism>
<dbReference type="InterPro" id="IPR000433">
    <property type="entry name" value="Znf_ZZ"/>
</dbReference>
<dbReference type="InterPro" id="IPR043145">
    <property type="entry name" value="Znf_ZZ_sf"/>
</dbReference>
<proteinExistence type="predicted"/>
<reference evidence="8" key="1">
    <citation type="submission" date="2014-03" db="EMBL/GenBank/DDBJ databases">
        <authorList>
            <person name="Casaregola S."/>
        </authorList>
    </citation>
    <scope>NUCLEOTIDE SEQUENCE [LARGE SCALE GENOMIC DNA]</scope>
    <source>
        <strain evidence="8">CLIB 918</strain>
    </source>
</reference>
<keyword evidence="1" id="KW-0479">Metal-binding</keyword>
<evidence type="ECO:0008006" key="10">
    <source>
        <dbReference type="Google" id="ProtNLM"/>
    </source>
</evidence>
<accession>A0A0J9XGK9</accession>
<evidence type="ECO:0000313" key="9">
    <source>
        <dbReference type="Proteomes" id="UP000242525"/>
    </source>
</evidence>
<dbReference type="PROSITE" id="PS50222">
    <property type="entry name" value="EF_HAND_2"/>
    <property type="match status" value="1"/>
</dbReference>
<dbReference type="InterPro" id="IPR018247">
    <property type="entry name" value="EF_Hand_1_Ca_BS"/>
</dbReference>
<dbReference type="Pfam" id="PF00569">
    <property type="entry name" value="ZZ"/>
    <property type="match status" value="1"/>
</dbReference>
<keyword evidence="4" id="KW-0106">Calcium</keyword>
<dbReference type="InterPro" id="IPR002048">
    <property type="entry name" value="EF_hand_dom"/>
</dbReference>
<feature type="domain" description="EF-hand" evidence="7">
    <location>
        <begin position="283"/>
        <end position="318"/>
    </location>
</feature>
<protein>
    <recommendedName>
        <fullName evidence="10">EF-hand domain-containing protein</fullName>
    </recommendedName>
</protein>
<dbReference type="GO" id="GO:0005509">
    <property type="term" value="F:calcium ion binding"/>
    <property type="evidence" value="ECO:0007669"/>
    <property type="project" value="InterPro"/>
</dbReference>
<dbReference type="Gene3D" id="3.30.60.90">
    <property type="match status" value="1"/>
</dbReference>
<evidence type="ECO:0000256" key="4">
    <source>
        <dbReference type="ARBA" id="ARBA00022837"/>
    </source>
</evidence>
<dbReference type="Gene3D" id="1.10.238.10">
    <property type="entry name" value="EF-hand"/>
    <property type="match status" value="1"/>
</dbReference>
<dbReference type="PANTHER" id="PTHR20930:SF0">
    <property type="entry name" value="PROTEIN ILRUN"/>
    <property type="match status" value="1"/>
</dbReference>
<dbReference type="SUPFAM" id="SSF47473">
    <property type="entry name" value="EF-hand"/>
    <property type="match status" value="1"/>
</dbReference>
<dbReference type="OrthoDB" id="661148at2759"/>
<dbReference type="PANTHER" id="PTHR20930">
    <property type="entry name" value="OVARIAN CARCINOMA ANTIGEN CA125-RELATED"/>
    <property type="match status" value="1"/>
</dbReference>
<evidence type="ECO:0000256" key="5">
    <source>
        <dbReference type="PROSITE-ProRule" id="PRU00228"/>
    </source>
</evidence>
<evidence type="ECO:0000313" key="8">
    <source>
        <dbReference type="EMBL" id="CDO56542.1"/>
    </source>
</evidence>
<dbReference type="CDD" id="cd02340">
    <property type="entry name" value="ZZ_NBR1_like"/>
    <property type="match status" value="1"/>
</dbReference>
<keyword evidence="3" id="KW-0862">Zinc</keyword>
<dbReference type="Proteomes" id="UP000242525">
    <property type="component" value="Unassembled WGS sequence"/>
</dbReference>
<dbReference type="AlphaFoldDB" id="A0A0J9XGK9"/>
<evidence type="ECO:0000259" key="7">
    <source>
        <dbReference type="PROSITE" id="PS50222"/>
    </source>
</evidence>
<dbReference type="PROSITE" id="PS00018">
    <property type="entry name" value="EF_HAND_1"/>
    <property type="match status" value="1"/>
</dbReference>
<evidence type="ECO:0000259" key="6">
    <source>
        <dbReference type="PROSITE" id="PS50135"/>
    </source>
</evidence>
<comment type="caution">
    <text evidence="8">The sequence shown here is derived from an EMBL/GenBank/DDBJ whole genome shotgun (WGS) entry which is preliminary data.</text>
</comment>
<name>A0A0J9XGK9_GEOCN</name>
<dbReference type="EMBL" id="CCBN010000015">
    <property type="protein sequence ID" value="CDO56542.1"/>
    <property type="molecule type" value="Genomic_DNA"/>
</dbReference>
<evidence type="ECO:0000256" key="3">
    <source>
        <dbReference type="ARBA" id="ARBA00022833"/>
    </source>
</evidence>